<proteinExistence type="predicted"/>
<evidence type="ECO:0000313" key="3">
    <source>
        <dbReference type="Proteomes" id="UP000075683"/>
    </source>
</evidence>
<sequence>MIRRTVSLFRTGAGQRAGEIDPAPAERGGSNPNARPVPENK</sequence>
<protein>
    <submittedName>
        <fullName evidence="2">Uncharacterized protein</fullName>
    </submittedName>
</protein>
<feature type="region of interest" description="Disordered" evidence="1">
    <location>
        <begin position="1"/>
        <end position="41"/>
    </location>
</feature>
<evidence type="ECO:0000313" key="2">
    <source>
        <dbReference type="EMBL" id="KYD17456.1"/>
    </source>
</evidence>
<accession>A0A150LZA3</accession>
<organism evidence="2 3">
    <name type="scientific">Caldibacillus debilis</name>
    <dbReference type="NCBI Taxonomy" id="301148"/>
    <lineage>
        <taxon>Bacteria</taxon>
        <taxon>Bacillati</taxon>
        <taxon>Bacillota</taxon>
        <taxon>Bacilli</taxon>
        <taxon>Bacillales</taxon>
        <taxon>Bacillaceae</taxon>
        <taxon>Caldibacillus</taxon>
    </lineage>
</organism>
<dbReference type="STRING" id="301148.B4135_2478"/>
<comment type="caution">
    <text evidence="2">The sequence shown here is derived from an EMBL/GenBank/DDBJ whole genome shotgun (WGS) entry which is preliminary data.</text>
</comment>
<dbReference type="Proteomes" id="UP000075683">
    <property type="component" value="Unassembled WGS sequence"/>
</dbReference>
<dbReference type="EMBL" id="LQYT01000056">
    <property type="protein sequence ID" value="KYD17456.1"/>
    <property type="molecule type" value="Genomic_DNA"/>
</dbReference>
<evidence type="ECO:0000256" key="1">
    <source>
        <dbReference type="SAM" id="MobiDB-lite"/>
    </source>
</evidence>
<gene>
    <name evidence="2" type="ORF">B4135_2478</name>
</gene>
<reference evidence="2 3" key="1">
    <citation type="submission" date="2016-01" db="EMBL/GenBank/DDBJ databases">
        <title>Draft Genome Sequences of Seven Thermophilic Sporeformers Isolated from Foods.</title>
        <authorList>
            <person name="Berendsen E.M."/>
            <person name="Wells-Bennik M.H."/>
            <person name="Krawcyk A.O."/>
            <person name="De Jong A."/>
            <person name="Holsappel S."/>
            <person name="Eijlander R.T."/>
            <person name="Kuipers O.P."/>
        </authorList>
    </citation>
    <scope>NUCLEOTIDE SEQUENCE [LARGE SCALE GENOMIC DNA]</scope>
    <source>
        <strain evidence="2 3">B4135</strain>
    </source>
</reference>
<name>A0A150LZA3_9BACI</name>
<dbReference type="AlphaFoldDB" id="A0A150LZA3"/>